<feature type="compositionally biased region" description="Basic and acidic residues" evidence="1">
    <location>
        <begin position="261"/>
        <end position="278"/>
    </location>
</feature>
<gene>
    <name evidence="3" type="ORF">F0562_024114</name>
</gene>
<proteinExistence type="predicted"/>
<dbReference type="OrthoDB" id="1930826at2759"/>
<dbReference type="Pfam" id="PF25896">
    <property type="entry name" value="HTH_AT3G52170"/>
    <property type="match status" value="1"/>
</dbReference>
<feature type="region of interest" description="Disordered" evidence="1">
    <location>
        <begin position="227"/>
        <end position="282"/>
    </location>
</feature>
<accession>A0A5J5BMK7</accession>
<dbReference type="PANTHER" id="PTHR34568">
    <property type="entry name" value="RRM DOMAIN-CONTAINING PROTEIN"/>
    <property type="match status" value="1"/>
</dbReference>
<dbReference type="InterPro" id="IPR058942">
    <property type="entry name" value="AT3G52170-like"/>
</dbReference>
<evidence type="ECO:0000313" key="4">
    <source>
        <dbReference type="Proteomes" id="UP000325577"/>
    </source>
</evidence>
<dbReference type="PANTHER" id="PTHR34568:SF4">
    <property type="entry name" value="OS02G0638000 PROTEIN"/>
    <property type="match status" value="1"/>
</dbReference>
<organism evidence="3 4">
    <name type="scientific">Nyssa sinensis</name>
    <dbReference type="NCBI Taxonomy" id="561372"/>
    <lineage>
        <taxon>Eukaryota</taxon>
        <taxon>Viridiplantae</taxon>
        <taxon>Streptophyta</taxon>
        <taxon>Embryophyta</taxon>
        <taxon>Tracheophyta</taxon>
        <taxon>Spermatophyta</taxon>
        <taxon>Magnoliopsida</taxon>
        <taxon>eudicotyledons</taxon>
        <taxon>Gunneridae</taxon>
        <taxon>Pentapetalae</taxon>
        <taxon>asterids</taxon>
        <taxon>Cornales</taxon>
        <taxon>Nyssaceae</taxon>
        <taxon>Nyssa</taxon>
    </lineage>
</organism>
<evidence type="ECO:0000313" key="3">
    <source>
        <dbReference type="EMBL" id="KAA8542962.1"/>
    </source>
</evidence>
<evidence type="ECO:0000256" key="1">
    <source>
        <dbReference type="SAM" id="MobiDB-lite"/>
    </source>
</evidence>
<dbReference type="EMBL" id="CM018035">
    <property type="protein sequence ID" value="KAA8542962.1"/>
    <property type="molecule type" value="Genomic_DNA"/>
</dbReference>
<keyword evidence="4" id="KW-1185">Reference proteome</keyword>
<dbReference type="InterPro" id="IPR058941">
    <property type="entry name" value="HTH_AT3G52170-like"/>
</dbReference>
<dbReference type="AlphaFoldDB" id="A0A5J5BMK7"/>
<sequence length="300" mass="34196">MQIARRFHFPSENSATSFSLSRRVFIEIANPVHGSNIRGRLFCASVPHDETKVQRGRKRVSKDERKAMVESFVTEYKAMNAGKFPTASHATKQVGGSYYVIRKILQELEYKSKISSIKRRDEHILWKEVAKENGSSNEVQEASSSQMTVDAGMCKDAGSVTVTDVNNVDICDSSFKYLEPKEGPQTSIVVKKTLPEEVLKPITGEYFNYVATQSHLLKEEVKEEFHPCCEKPEDNPREKVPEDLLDFDGPKPTKEPQQSPKFDKFERKRQSGDEEVPKKSSMWGNLKSLADGIMRMWRKL</sequence>
<reference evidence="3 4" key="1">
    <citation type="submission" date="2019-09" db="EMBL/GenBank/DDBJ databases">
        <title>A chromosome-level genome assembly of the Chinese tupelo Nyssa sinensis.</title>
        <authorList>
            <person name="Yang X."/>
            <person name="Kang M."/>
            <person name="Yang Y."/>
            <person name="Xiong H."/>
            <person name="Wang M."/>
            <person name="Zhang Z."/>
            <person name="Wang Z."/>
            <person name="Wu H."/>
            <person name="Ma T."/>
            <person name="Liu J."/>
            <person name="Xi Z."/>
        </authorList>
    </citation>
    <scope>NUCLEOTIDE SEQUENCE [LARGE SCALE GENOMIC DNA]</scope>
    <source>
        <strain evidence="3">J267</strain>
        <tissue evidence="3">Leaf</tissue>
    </source>
</reference>
<name>A0A5J5BMK7_9ASTE</name>
<feature type="compositionally biased region" description="Basic and acidic residues" evidence="1">
    <location>
        <begin position="227"/>
        <end position="254"/>
    </location>
</feature>
<protein>
    <recommendedName>
        <fullName evidence="2">AT3G52170-like helix-turn-helix domain-containing protein</fullName>
    </recommendedName>
</protein>
<evidence type="ECO:0000259" key="2">
    <source>
        <dbReference type="Pfam" id="PF25896"/>
    </source>
</evidence>
<feature type="domain" description="AT3G52170-like helix-turn-helix" evidence="2">
    <location>
        <begin position="61"/>
        <end position="110"/>
    </location>
</feature>
<dbReference type="Proteomes" id="UP000325577">
    <property type="component" value="Linkage Group LG12"/>
</dbReference>